<dbReference type="Proteomes" id="UP000035642">
    <property type="component" value="Unassembled WGS sequence"/>
</dbReference>
<evidence type="ECO:0000256" key="1">
    <source>
        <dbReference type="SAM" id="Phobius"/>
    </source>
</evidence>
<name>A0A0K0DEK8_ANGCA</name>
<reference evidence="3" key="2">
    <citation type="submission" date="2017-02" db="UniProtKB">
        <authorList>
            <consortium name="WormBaseParasite"/>
        </authorList>
    </citation>
    <scope>IDENTIFICATION</scope>
</reference>
<reference evidence="2" key="1">
    <citation type="submission" date="2012-09" db="EMBL/GenBank/DDBJ databases">
        <authorList>
            <person name="Martin A.A."/>
        </authorList>
    </citation>
    <scope>NUCLEOTIDE SEQUENCE</scope>
</reference>
<evidence type="ECO:0000313" key="2">
    <source>
        <dbReference type="Proteomes" id="UP000035642"/>
    </source>
</evidence>
<keyword evidence="2" id="KW-1185">Reference proteome</keyword>
<feature type="transmembrane region" description="Helical" evidence="1">
    <location>
        <begin position="80"/>
        <end position="104"/>
    </location>
</feature>
<keyword evidence="1" id="KW-0472">Membrane</keyword>
<protein>
    <submittedName>
        <fullName evidence="3">Uncharacterized protein</fullName>
    </submittedName>
</protein>
<dbReference type="AlphaFoldDB" id="A0A0K0DEK8"/>
<proteinExistence type="predicted"/>
<evidence type="ECO:0000313" key="3">
    <source>
        <dbReference type="WBParaSite" id="ACAC_0000930801-mRNA-1"/>
    </source>
</evidence>
<keyword evidence="1" id="KW-1133">Transmembrane helix</keyword>
<sequence length="128" mass="15278">MGLLVCLFQLFILKSFKKLLLIFTVESFRVGFFVKIILLMKFLKGFGIYLIVIIFLIVLSLSFWLVFLRVKKLLFGKYSVVGMIYSFPLIIIKNCFIIFSKYLLCYLDKFFSGYFTQEKEVNFRLKLW</sequence>
<organism evidence="2 3">
    <name type="scientific">Angiostrongylus cantonensis</name>
    <name type="common">Rat lungworm</name>
    <dbReference type="NCBI Taxonomy" id="6313"/>
    <lineage>
        <taxon>Eukaryota</taxon>
        <taxon>Metazoa</taxon>
        <taxon>Ecdysozoa</taxon>
        <taxon>Nematoda</taxon>
        <taxon>Chromadorea</taxon>
        <taxon>Rhabditida</taxon>
        <taxon>Rhabditina</taxon>
        <taxon>Rhabditomorpha</taxon>
        <taxon>Strongyloidea</taxon>
        <taxon>Metastrongylidae</taxon>
        <taxon>Angiostrongylus</taxon>
    </lineage>
</organism>
<accession>A0A0K0DEK8</accession>
<keyword evidence="1" id="KW-0812">Transmembrane</keyword>
<feature type="transmembrane region" description="Helical" evidence="1">
    <location>
        <begin position="46"/>
        <end position="68"/>
    </location>
</feature>
<feature type="transmembrane region" description="Helical" evidence="1">
    <location>
        <begin position="19"/>
        <end position="40"/>
    </location>
</feature>
<dbReference type="WBParaSite" id="ACAC_0000930801-mRNA-1">
    <property type="protein sequence ID" value="ACAC_0000930801-mRNA-1"/>
    <property type="gene ID" value="ACAC_0000930801"/>
</dbReference>